<gene>
    <name evidence="6" type="ORF">HNQ43_000341</name>
</gene>
<dbReference type="Proteomes" id="UP000521313">
    <property type="component" value="Unassembled WGS sequence"/>
</dbReference>
<dbReference type="InterPro" id="IPR013762">
    <property type="entry name" value="Integrase-like_cat_sf"/>
</dbReference>
<proteinExistence type="inferred from homology"/>
<evidence type="ECO:0000259" key="5">
    <source>
        <dbReference type="PROSITE" id="PS51898"/>
    </source>
</evidence>
<evidence type="ECO:0000313" key="7">
    <source>
        <dbReference type="Proteomes" id="UP000521313"/>
    </source>
</evidence>
<dbReference type="AlphaFoldDB" id="A0A7W8CZP2"/>
<dbReference type="InterPro" id="IPR010998">
    <property type="entry name" value="Integrase_recombinase_N"/>
</dbReference>
<dbReference type="Pfam" id="PF22022">
    <property type="entry name" value="Phage_int_M"/>
    <property type="match status" value="1"/>
</dbReference>
<dbReference type="Gene3D" id="1.10.443.10">
    <property type="entry name" value="Intergrase catalytic core"/>
    <property type="match status" value="1"/>
</dbReference>
<dbReference type="InterPro" id="IPR050808">
    <property type="entry name" value="Phage_Integrase"/>
</dbReference>
<evidence type="ECO:0000256" key="4">
    <source>
        <dbReference type="ARBA" id="ARBA00023172"/>
    </source>
</evidence>
<evidence type="ECO:0000313" key="6">
    <source>
        <dbReference type="EMBL" id="MBB5184306.1"/>
    </source>
</evidence>
<keyword evidence="4" id="KW-0233">DNA recombination</keyword>
<dbReference type="InterPro" id="IPR053876">
    <property type="entry name" value="Phage_int_M"/>
</dbReference>
<dbReference type="InterPro" id="IPR011010">
    <property type="entry name" value="DNA_brk_join_enz"/>
</dbReference>
<comment type="similarity">
    <text evidence="1">Belongs to the 'phage' integrase family.</text>
</comment>
<keyword evidence="2" id="KW-0229">DNA integration</keyword>
<evidence type="ECO:0000256" key="1">
    <source>
        <dbReference type="ARBA" id="ARBA00008857"/>
    </source>
</evidence>
<dbReference type="InterPro" id="IPR002104">
    <property type="entry name" value="Integrase_catalytic"/>
</dbReference>
<evidence type="ECO:0000256" key="3">
    <source>
        <dbReference type="ARBA" id="ARBA00023125"/>
    </source>
</evidence>
<dbReference type="PROSITE" id="PS51898">
    <property type="entry name" value="TYR_RECOMBINASE"/>
    <property type="match status" value="1"/>
</dbReference>
<dbReference type="Pfam" id="PF00589">
    <property type="entry name" value="Phage_integrase"/>
    <property type="match status" value="1"/>
</dbReference>
<dbReference type="PANTHER" id="PTHR30629:SF2">
    <property type="entry name" value="PROPHAGE INTEGRASE INTS-RELATED"/>
    <property type="match status" value="1"/>
</dbReference>
<keyword evidence="3" id="KW-0238">DNA-binding</keyword>
<evidence type="ECO:0000256" key="2">
    <source>
        <dbReference type="ARBA" id="ARBA00022908"/>
    </source>
</evidence>
<protein>
    <submittedName>
        <fullName evidence="6">Integrase</fullName>
    </submittedName>
</protein>
<comment type="caution">
    <text evidence="6">The sequence shown here is derived from an EMBL/GenBank/DDBJ whole genome shotgun (WGS) entry which is preliminary data.</text>
</comment>
<sequence length="382" mass="44729">MAVIRNDNGNGYKIRCLNPRRKKMTTIRRNPKTGLNFQTKREAKEYEQYYLKNQVNLSLKFDSLFRHYIDDYMAQKISSSAKDVESWYRNNIQPFIGKRKVSSLKIVDLEIIAQSMQKDGYSVSYTNKMTTNVNTICNWGVAHGFLDRNPVAGYKPLKQIKTSEDLKYWTPEQFKRVLAAIPERYKDSDAIYIRFFVLFNYLTGIRKGEQRALQWNNIDFDRNIIHVDYHVNEHGERVRGRKNGNGYSIVMDRAVKDLLLEIHDFMKQLDGYSRKAYVFPSMTKGMNCPLGTYTPTRWIKELAEYCDLPNITFHGLRHSACSYWTSVVGLSPYEVADKLGDTVKVVLEVYADFFHEQKREVAEKIDRHSKALMKLLNEEEEV</sequence>
<dbReference type="PANTHER" id="PTHR30629">
    <property type="entry name" value="PROPHAGE INTEGRASE"/>
    <property type="match status" value="1"/>
</dbReference>
<dbReference type="EMBL" id="JACHHD010000002">
    <property type="protein sequence ID" value="MBB5184306.1"/>
    <property type="molecule type" value="Genomic_DNA"/>
</dbReference>
<reference evidence="6 7" key="1">
    <citation type="submission" date="2020-08" db="EMBL/GenBank/DDBJ databases">
        <title>Genomic Encyclopedia of Type Strains, Phase IV (KMG-IV): sequencing the most valuable type-strain genomes for metagenomic binning, comparative biology and taxonomic classification.</title>
        <authorList>
            <person name="Goeker M."/>
        </authorList>
    </citation>
    <scope>NUCLEOTIDE SEQUENCE [LARGE SCALE GENOMIC DNA]</scope>
    <source>
        <strain evidence="6 7">DSM 26963</strain>
    </source>
</reference>
<dbReference type="GO" id="GO:0003677">
    <property type="term" value="F:DNA binding"/>
    <property type="evidence" value="ECO:0007669"/>
    <property type="project" value="UniProtKB-KW"/>
</dbReference>
<accession>A0A7W8CZP2</accession>
<dbReference type="GO" id="GO:0006310">
    <property type="term" value="P:DNA recombination"/>
    <property type="evidence" value="ECO:0007669"/>
    <property type="project" value="UniProtKB-KW"/>
</dbReference>
<dbReference type="SUPFAM" id="SSF56349">
    <property type="entry name" value="DNA breaking-rejoining enzymes"/>
    <property type="match status" value="1"/>
</dbReference>
<feature type="domain" description="Tyr recombinase" evidence="5">
    <location>
        <begin position="164"/>
        <end position="363"/>
    </location>
</feature>
<dbReference type="CDD" id="cd01189">
    <property type="entry name" value="INT_ICEBs1_C_like"/>
    <property type="match status" value="1"/>
</dbReference>
<name>A0A7W8CZP2_9FIRM</name>
<dbReference type="GO" id="GO:0015074">
    <property type="term" value="P:DNA integration"/>
    <property type="evidence" value="ECO:0007669"/>
    <property type="project" value="UniProtKB-KW"/>
</dbReference>
<organism evidence="6 7">
    <name type="scientific">Faecalicoccus acidiformans</name>
    <dbReference type="NCBI Taxonomy" id="915173"/>
    <lineage>
        <taxon>Bacteria</taxon>
        <taxon>Bacillati</taxon>
        <taxon>Bacillota</taxon>
        <taxon>Erysipelotrichia</taxon>
        <taxon>Erysipelotrichales</taxon>
        <taxon>Erysipelotrichaceae</taxon>
        <taxon>Faecalicoccus</taxon>
    </lineage>
</organism>
<dbReference type="RefSeq" id="WP_183374164.1">
    <property type="nucleotide sequence ID" value="NZ_JACHHD010000002.1"/>
</dbReference>
<dbReference type="Gene3D" id="1.10.150.130">
    <property type="match status" value="1"/>
</dbReference>